<comment type="caution">
    <text evidence="11">The sequence shown here is derived from an EMBL/GenBank/DDBJ whole genome shotgun (WGS) entry which is preliminary data.</text>
</comment>
<dbReference type="Proteomes" id="UP000440066">
    <property type="component" value="Unassembled WGS sequence"/>
</dbReference>
<evidence type="ECO:0000256" key="4">
    <source>
        <dbReference type="ARBA" id="ARBA00022840"/>
    </source>
</evidence>
<evidence type="ECO:0000256" key="7">
    <source>
        <dbReference type="ARBA" id="ARBA00034808"/>
    </source>
</evidence>
<feature type="domain" description="UvrD-like helicase ATP-binding" evidence="10">
    <location>
        <begin position="14"/>
        <end position="340"/>
    </location>
</feature>
<evidence type="ECO:0000256" key="3">
    <source>
        <dbReference type="ARBA" id="ARBA00022806"/>
    </source>
</evidence>
<comment type="catalytic activity">
    <reaction evidence="8">
        <text>ATP + H2O = ADP + phosphate + H(+)</text>
        <dbReference type="Rhea" id="RHEA:13065"/>
        <dbReference type="ChEBI" id="CHEBI:15377"/>
        <dbReference type="ChEBI" id="CHEBI:15378"/>
        <dbReference type="ChEBI" id="CHEBI:30616"/>
        <dbReference type="ChEBI" id="CHEBI:43474"/>
        <dbReference type="ChEBI" id="CHEBI:456216"/>
        <dbReference type="EC" id="5.6.2.4"/>
    </reaction>
</comment>
<sequence length="694" mass="81114">MNKLTISPENKKLELAIQDEVNGHIDNFDSFYFDAGAGAGKTYSLIKTIEHILEGNSERLTDASQKILCITYTNAAKNEIITRIGHNSSVVVTTIHEFLWDFIGRQQPLLIQQHERKIEEELFLIEDKLTKNKLYSETDDVAIFDQLVLTKTFMTQFFNVYNKGADDFRHKMNEYINTTPLDANTTLKNVGVFKKLITQLNNQIKLQIALDELKFGRSIHIEYKPTSNRDRLSKFIISHDTLLEYSKEIITNTTLLQRLFSDKYPYVLVDEYQDTDEKVIDTLESILNLSKERKVQFLIGYFGDYMQSIYETGVGNIKERTSNALNQFKVVKKTFNRRSSVNIISLIEKIRNDEFGQVSIYDNFINGQHRFQKINQDEFDLSSYLANHQIDNGACLIMKNKDIAKERGFEKLYNSVEIFPNFKGANYDTINSEFLTKNLQNMGWFFRELLELIEFIIIVQNQNSTVSMITRFMGSSSQLTYGRLEELLTYINEVEICTLTNCIDTLSGIIGESKALATESRQELNKIIENIFSLESQVNYLDQIKESAHRYFIRNEELMDEEVDENKKLIDSFFELDIRQFIHWYYFIKDDGKDEGINYYTLHGSKGLEFDNVVLVLQNNFDRRKDYIQFYFDNYNNRDISDNDLIRFNQVRNLLYVACSRAKKNLDVVYLTDNLKGNEEINIRDIFEEGEVVL</sequence>
<feature type="binding site" evidence="9">
    <location>
        <begin position="35"/>
        <end position="42"/>
    </location>
    <ligand>
        <name>ATP</name>
        <dbReference type="ChEBI" id="CHEBI:30616"/>
    </ligand>
</feature>
<dbReference type="GO" id="GO:0003677">
    <property type="term" value="F:DNA binding"/>
    <property type="evidence" value="ECO:0007669"/>
    <property type="project" value="InterPro"/>
</dbReference>
<keyword evidence="3 9" id="KW-0347">Helicase</keyword>
<dbReference type="PANTHER" id="PTHR11070:SF2">
    <property type="entry name" value="ATP-DEPENDENT DNA HELICASE SRS2"/>
    <property type="match status" value="1"/>
</dbReference>
<dbReference type="Pfam" id="PF13361">
    <property type="entry name" value="UvrD_C"/>
    <property type="match status" value="1"/>
</dbReference>
<proteinExistence type="predicted"/>
<dbReference type="PANTHER" id="PTHR11070">
    <property type="entry name" value="UVRD / RECB / PCRA DNA HELICASE FAMILY MEMBER"/>
    <property type="match status" value="1"/>
</dbReference>
<reference evidence="11 12" key="1">
    <citation type="submission" date="2019-11" db="EMBL/GenBank/DDBJ databases">
        <title>Characterisation of Fundicoccus ignavus gen. nov. sp. nov., a novel genus of the family Aerococcaceae from bulk tank milk.</title>
        <authorList>
            <person name="Siebert A."/>
            <person name="Huptas C."/>
            <person name="Wenning M."/>
            <person name="Scherer S."/>
            <person name="Doll E.V."/>
        </authorList>
    </citation>
    <scope>NUCLEOTIDE SEQUENCE [LARGE SCALE GENOMIC DNA]</scope>
    <source>
        <strain evidence="11 12">DSM 109652</strain>
    </source>
</reference>
<evidence type="ECO:0000256" key="9">
    <source>
        <dbReference type="PROSITE-ProRule" id="PRU00560"/>
    </source>
</evidence>
<evidence type="ECO:0000313" key="11">
    <source>
        <dbReference type="EMBL" id="MRJ48435.1"/>
    </source>
</evidence>
<dbReference type="InterPro" id="IPR014017">
    <property type="entry name" value="DNA_helicase_UvrD-like_C"/>
</dbReference>
<dbReference type="InterPro" id="IPR000212">
    <property type="entry name" value="DNA_helicase_UvrD/REP"/>
</dbReference>
<dbReference type="EC" id="5.6.2.4" evidence="7"/>
<dbReference type="GO" id="GO:0000725">
    <property type="term" value="P:recombinational repair"/>
    <property type="evidence" value="ECO:0007669"/>
    <property type="project" value="TreeGrafter"/>
</dbReference>
<keyword evidence="5" id="KW-0413">Isomerase</keyword>
<dbReference type="PROSITE" id="PS51198">
    <property type="entry name" value="UVRD_HELICASE_ATP_BIND"/>
    <property type="match status" value="1"/>
</dbReference>
<dbReference type="EMBL" id="WJQT01000030">
    <property type="protein sequence ID" value="MRJ48435.1"/>
    <property type="molecule type" value="Genomic_DNA"/>
</dbReference>
<keyword evidence="1 9" id="KW-0547">Nucleotide-binding</keyword>
<dbReference type="GO" id="GO:0043138">
    <property type="term" value="F:3'-5' DNA helicase activity"/>
    <property type="evidence" value="ECO:0007669"/>
    <property type="project" value="UniProtKB-EC"/>
</dbReference>
<evidence type="ECO:0000259" key="10">
    <source>
        <dbReference type="PROSITE" id="PS51198"/>
    </source>
</evidence>
<dbReference type="SUPFAM" id="SSF52540">
    <property type="entry name" value="P-loop containing nucleoside triphosphate hydrolases"/>
    <property type="match status" value="1"/>
</dbReference>
<comment type="catalytic activity">
    <reaction evidence="6">
        <text>Couples ATP hydrolysis with the unwinding of duplex DNA by translocating in the 3'-5' direction.</text>
        <dbReference type="EC" id="5.6.2.4"/>
    </reaction>
</comment>
<dbReference type="AlphaFoldDB" id="A0A844CKY1"/>
<dbReference type="GO" id="GO:0016787">
    <property type="term" value="F:hydrolase activity"/>
    <property type="evidence" value="ECO:0007669"/>
    <property type="project" value="UniProtKB-UniRule"/>
</dbReference>
<dbReference type="RefSeq" id="WP_153833482.1">
    <property type="nucleotide sequence ID" value="NZ_WJQT01000030.1"/>
</dbReference>
<dbReference type="Gene3D" id="3.40.50.300">
    <property type="entry name" value="P-loop containing nucleotide triphosphate hydrolases"/>
    <property type="match status" value="2"/>
</dbReference>
<keyword evidence="2 9" id="KW-0378">Hydrolase</keyword>
<evidence type="ECO:0000256" key="8">
    <source>
        <dbReference type="ARBA" id="ARBA00048988"/>
    </source>
</evidence>
<evidence type="ECO:0000256" key="1">
    <source>
        <dbReference type="ARBA" id="ARBA00022741"/>
    </source>
</evidence>
<dbReference type="GO" id="GO:0005524">
    <property type="term" value="F:ATP binding"/>
    <property type="evidence" value="ECO:0007669"/>
    <property type="project" value="UniProtKB-UniRule"/>
</dbReference>
<evidence type="ECO:0000256" key="6">
    <source>
        <dbReference type="ARBA" id="ARBA00034617"/>
    </source>
</evidence>
<accession>A0A844CKY1</accession>
<evidence type="ECO:0000313" key="12">
    <source>
        <dbReference type="Proteomes" id="UP000440066"/>
    </source>
</evidence>
<evidence type="ECO:0000256" key="5">
    <source>
        <dbReference type="ARBA" id="ARBA00023235"/>
    </source>
</evidence>
<dbReference type="InterPro" id="IPR014016">
    <property type="entry name" value="UvrD-like_ATP-bd"/>
</dbReference>
<dbReference type="Pfam" id="PF00580">
    <property type="entry name" value="UvrD-helicase"/>
    <property type="match status" value="1"/>
</dbReference>
<gene>
    <name evidence="11" type="ORF">GF867_12850</name>
</gene>
<dbReference type="InterPro" id="IPR027417">
    <property type="entry name" value="P-loop_NTPase"/>
</dbReference>
<name>A0A844CKY1_9LACT</name>
<protein>
    <recommendedName>
        <fullName evidence="7">DNA 3'-5' helicase</fullName>
        <ecNumber evidence="7">5.6.2.4</ecNumber>
    </recommendedName>
</protein>
<keyword evidence="4 9" id="KW-0067">ATP-binding</keyword>
<organism evidence="11 12">
    <name type="scientific">Fundicoccus ignavus</name>
    <dbReference type="NCBI Taxonomy" id="2664442"/>
    <lineage>
        <taxon>Bacteria</taxon>
        <taxon>Bacillati</taxon>
        <taxon>Bacillota</taxon>
        <taxon>Bacilli</taxon>
        <taxon>Lactobacillales</taxon>
        <taxon>Aerococcaceae</taxon>
        <taxon>Fundicoccus</taxon>
    </lineage>
</organism>
<evidence type="ECO:0000256" key="2">
    <source>
        <dbReference type="ARBA" id="ARBA00022801"/>
    </source>
</evidence>